<evidence type="ECO:0000256" key="1">
    <source>
        <dbReference type="ARBA" id="ARBA00022737"/>
    </source>
</evidence>
<protein>
    <recommendedName>
        <fullName evidence="3">SMP-30/Gluconolactonase/LRE-like region domain-containing protein</fullName>
    </recommendedName>
</protein>
<dbReference type="CDD" id="cd05819">
    <property type="entry name" value="NHL"/>
    <property type="match status" value="1"/>
</dbReference>
<evidence type="ECO:0000313" key="2">
    <source>
        <dbReference type="EMBL" id="CUV02690.1"/>
    </source>
</evidence>
<reference evidence="2" key="1">
    <citation type="submission" date="2015-10" db="EMBL/GenBank/DDBJ databases">
        <authorList>
            <person name="Gilbert D.G."/>
        </authorList>
    </citation>
    <scope>NUCLEOTIDE SEQUENCE</scope>
</reference>
<evidence type="ECO:0008006" key="3">
    <source>
        <dbReference type="Google" id="ProtNLM"/>
    </source>
</evidence>
<keyword evidence="1" id="KW-0677">Repeat</keyword>
<dbReference type="InterPro" id="IPR050952">
    <property type="entry name" value="TRIM-NHL_E3_ligases"/>
</dbReference>
<dbReference type="EMBL" id="FAXA01000288">
    <property type="protein sequence ID" value="CUV02690.1"/>
    <property type="molecule type" value="Genomic_DNA"/>
</dbReference>
<organism evidence="2">
    <name type="scientific">hydrothermal vent metagenome</name>
    <dbReference type="NCBI Taxonomy" id="652676"/>
    <lineage>
        <taxon>unclassified sequences</taxon>
        <taxon>metagenomes</taxon>
        <taxon>ecological metagenomes</taxon>
    </lineage>
</organism>
<proteinExistence type="predicted"/>
<dbReference type="AlphaFoldDB" id="A0A160VDB8"/>
<name>A0A160VDB8_9ZZZZ</name>
<accession>A0A160VDB8</accession>
<dbReference type="InterPro" id="IPR011042">
    <property type="entry name" value="6-blade_b-propeller_TolB-like"/>
</dbReference>
<dbReference type="PANTHER" id="PTHR24104">
    <property type="entry name" value="E3 UBIQUITIN-PROTEIN LIGASE NHLRC1-RELATED"/>
    <property type="match status" value="1"/>
</dbReference>
<sequence>MLTTVAAGRVFDYSYCIGMYGMSGQGFWAPQDFVLGEGNLIYVVSRGVEEIGQRITRVTRDHEFLGQFGAAGRGDGQFVWPRSIDLDSAGNVFASDDFLHRISVFDKEGAFLSSWGTAGSGEGELNGPSGIAFDADDNLFVVDSANNRIQKFTKDGAFLGAFGHEGSDDGELDLPWGLCVGPDGGVYVADWKNNRVQKFDTEGRFQVMFQGTENGVGDLHGPTGVAVDSDGDVYVTDWGNHRVQIYGPDGHFVTTLVGDAQQPSPWTQTYIDANPDIVKARRRANMEPEWRFRRPVAVNIDENDTIFVLETARHRLQVYEKVKDYEEHSLNL</sequence>
<dbReference type="Gene3D" id="2.120.10.30">
    <property type="entry name" value="TolB, C-terminal domain"/>
    <property type="match status" value="2"/>
</dbReference>
<gene>
    <name evidence="2" type="ORF">MGWOODY_Clf1337</name>
</gene>
<dbReference type="GO" id="GO:0008270">
    <property type="term" value="F:zinc ion binding"/>
    <property type="evidence" value="ECO:0007669"/>
    <property type="project" value="UniProtKB-KW"/>
</dbReference>
<dbReference type="SUPFAM" id="SSF101898">
    <property type="entry name" value="NHL repeat"/>
    <property type="match status" value="1"/>
</dbReference>
<dbReference type="Pfam" id="PF01436">
    <property type="entry name" value="NHL"/>
    <property type="match status" value="3"/>
</dbReference>
<dbReference type="PROSITE" id="PS51125">
    <property type="entry name" value="NHL"/>
    <property type="match status" value="4"/>
</dbReference>
<dbReference type="PANTHER" id="PTHR24104:SF25">
    <property type="entry name" value="PROTEIN LIN-41"/>
    <property type="match status" value="1"/>
</dbReference>
<dbReference type="InterPro" id="IPR001258">
    <property type="entry name" value="NHL_repeat"/>
</dbReference>